<dbReference type="AlphaFoldDB" id="A0A5N6LZV4"/>
<organism evidence="1 2">
    <name type="scientific">Mikania micrantha</name>
    <name type="common">bitter vine</name>
    <dbReference type="NCBI Taxonomy" id="192012"/>
    <lineage>
        <taxon>Eukaryota</taxon>
        <taxon>Viridiplantae</taxon>
        <taxon>Streptophyta</taxon>
        <taxon>Embryophyta</taxon>
        <taxon>Tracheophyta</taxon>
        <taxon>Spermatophyta</taxon>
        <taxon>Magnoliopsida</taxon>
        <taxon>eudicotyledons</taxon>
        <taxon>Gunneridae</taxon>
        <taxon>Pentapetalae</taxon>
        <taxon>asterids</taxon>
        <taxon>campanulids</taxon>
        <taxon>Asterales</taxon>
        <taxon>Asteraceae</taxon>
        <taxon>Asteroideae</taxon>
        <taxon>Heliantheae alliance</taxon>
        <taxon>Eupatorieae</taxon>
        <taxon>Mikania</taxon>
    </lineage>
</organism>
<dbReference type="Proteomes" id="UP000326396">
    <property type="component" value="Linkage Group LG7"/>
</dbReference>
<protein>
    <submittedName>
        <fullName evidence="1">Uncharacterized protein</fullName>
    </submittedName>
</protein>
<reference evidence="1 2" key="1">
    <citation type="submission" date="2019-05" db="EMBL/GenBank/DDBJ databases">
        <title>Mikania micrantha, genome provides insights into the molecular mechanism of rapid growth.</title>
        <authorList>
            <person name="Liu B."/>
        </authorList>
    </citation>
    <scope>NUCLEOTIDE SEQUENCE [LARGE SCALE GENOMIC DNA]</scope>
    <source>
        <strain evidence="1">NLD-2019</strain>
        <tissue evidence="1">Leaf</tissue>
    </source>
</reference>
<accession>A0A5N6LZV4</accession>
<dbReference type="EMBL" id="SZYD01000017">
    <property type="protein sequence ID" value="KAD3066866.1"/>
    <property type="molecule type" value="Genomic_DNA"/>
</dbReference>
<keyword evidence="2" id="KW-1185">Reference proteome</keyword>
<sequence>MRETSSDVRSQEPVIISGREEEILRLLYEINKKLYLIQAETRSEKMEKEKLSPASRKPYFLPFFPSPPSPSKNIGYSSRVSSRRLSRLQPPLRTSAAQILAATRPLTAAPPLAAAMDQALMKTSPNQAYNIEPFINAWQIHPKNKSEDLESAMLFNDHE</sequence>
<evidence type="ECO:0000313" key="1">
    <source>
        <dbReference type="EMBL" id="KAD3066866.1"/>
    </source>
</evidence>
<comment type="caution">
    <text evidence="1">The sequence shown here is derived from an EMBL/GenBank/DDBJ whole genome shotgun (WGS) entry which is preliminary data.</text>
</comment>
<proteinExistence type="predicted"/>
<gene>
    <name evidence="1" type="ORF">E3N88_34746</name>
</gene>
<name>A0A5N6LZV4_9ASTR</name>
<evidence type="ECO:0000313" key="2">
    <source>
        <dbReference type="Proteomes" id="UP000326396"/>
    </source>
</evidence>